<evidence type="ECO:0000313" key="3">
    <source>
        <dbReference type="EMBL" id="KRK19073.1"/>
    </source>
</evidence>
<dbReference type="EMBL" id="AZCN01000004">
    <property type="protein sequence ID" value="KRK19073.1"/>
    <property type="molecule type" value="Genomic_DNA"/>
</dbReference>
<evidence type="ECO:0000313" key="4">
    <source>
        <dbReference type="Proteomes" id="UP000051181"/>
    </source>
</evidence>
<gene>
    <name evidence="3" type="ORF">FD22_GL001518</name>
</gene>
<dbReference type="Gene3D" id="3.40.50.620">
    <property type="entry name" value="HUPs"/>
    <property type="match status" value="1"/>
</dbReference>
<sequence>MQAKQKFTLLTLATGILLAAPVVTYPQAARQKRKRADVIIIPGHPATATGKETPLLKAVLDQAVKLYRRGLASYILVSGGAIHTPAVEADVMAQGLIKRGIPRAAIIRERRARHTGENFALAQPLLANLQLTRAIVVTSAWHMRKASFYARKYGIRHTTSVAPTPQQITEWQVVKNFTLTYSKMLCQLPLAYQRVQK</sequence>
<dbReference type="CDD" id="cd06259">
    <property type="entry name" value="YdcF-like"/>
    <property type="match status" value="1"/>
</dbReference>
<dbReference type="Pfam" id="PF02698">
    <property type="entry name" value="DUF218"/>
    <property type="match status" value="1"/>
</dbReference>
<dbReference type="InterPro" id="IPR003848">
    <property type="entry name" value="DUF218"/>
</dbReference>
<accession>A0A0R1FGY1</accession>
<dbReference type="GeneID" id="65916445"/>
<name>A0A0R1FGY1_9LACO</name>
<dbReference type="InterPro" id="IPR014729">
    <property type="entry name" value="Rossmann-like_a/b/a_fold"/>
</dbReference>
<dbReference type="Proteomes" id="UP000051181">
    <property type="component" value="Unassembled WGS sequence"/>
</dbReference>
<dbReference type="eggNOG" id="COG1434">
    <property type="taxonomic scope" value="Bacteria"/>
</dbReference>
<evidence type="ECO:0000259" key="2">
    <source>
        <dbReference type="Pfam" id="PF02698"/>
    </source>
</evidence>
<organism evidence="3 4">
    <name type="scientific">Loigolactobacillus coryniformis subsp. coryniformis KCTC 3167 = DSM 20001</name>
    <dbReference type="NCBI Taxonomy" id="913848"/>
    <lineage>
        <taxon>Bacteria</taxon>
        <taxon>Bacillati</taxon>
        <taxon>Bacillota</taxon>
        <taxon>Bacilli</taxon>
        <taxon>Lactobacillales</taxon>
        <taxon>Lactobacillaceae</taxon>
        <taxon>Loigolactobacillus</taxon>
    </lineage>
</organism>
<feature type="chain" id="PRO_5039254490" description="DUF218 domain-containing protein" evidence="1">
    <location>
        <begin position="20"/>
        <end position="197"/>
    </location>
</feature>
<dbReference type="InterPro" id="IPR051599">
    <property type="entry name" value="Cell_Envelope_Assoc"/>
</dbReference>
<dbReference type="RefSeq" id="WP_010010212.1">
    <property type="nucleotide sequence ID" value="NZ_AZCN01000004.1"/>
</dbReference>
<dbReference type="PANTHER" id="PTHR30336:SF20">
    <property type="entry name" value="DUF218 DOMAIN-CONTAINING PROTEIN"/>
    <property type="match status" value="1"/>
</dbReference>
<keyword evidence="1" id="KW-0732">Signal</keyword>
<dbReference type="GO" id="GO:0005886">
    <property type="term" value="C:plasma membrane"/>
    <property type="evidence" value="ECO:0007669"/>
    <property type="project" value="TreeGrafter"/>
</dbReference>
<dbReference type="PANTHER" id="PTHR30336">
    <property type="entry name" value="INNER MEMBRANE PROTEIN, PROBABLE PERMEASE"/>
    <property type="match status" value="1"/>
</dbReference>
<feature type="domain" description="DUF218" evidence="2">
    <location>
        <begin position="37"/>
        <end position="170"/>
    </location>
</feature>
<dbReference type="AlphaFoldDB" id="A0A0R1FGY1"/>
<evidence type="ECO:0000256" key="1">
    <source>
        <dbReference type="SAM" id="SignalP"/>
    </source>
</evidence>
<proteinExistence type="predicted"/>
<dbReference type="PATRIC" id="fig|913848.6.peg.1556"/>
<feature type="signal peptide" evidence="1">
    <location>
        <begin position="1"/>
        <end position="19"/>
    </location>
</feature>
<comment type="caution">
    <text evidence="3">The sequence shown here is derived from an EMBL/GenBank/DDBJ whole genome shotgun (WGS) entry which is preliminary data.</text>
</comment>
<protein>
    <recommendedName>
        <fullName evidence="2">DUF218 domain-containing protein</fullName>
    </recommendedName>
</protein>
<reference evidence="3 4" key="1">
    <citation type="journal article" date="2015" name="Genome Announc.">
        <title>Expanding the biotechnology potential of lactobacilli through comparative genomics of 213 strains and associated genera.</title>
        <authorList>
            <person name="Sun Z."/>
            <person name="Harris H.M."/>
            <person name="McCann A."/>
            <person name="Guo C."/>
            <person name="Argimon S."/>
            <person name="Zhang W."/>
            <person name="Yang X."/>
            <person name="Jeffery I.B."/>
            <person name="Cooney J.C."/>
            <person name="Kagawa T.F."/>
            <person name="Liu W."/>
            <person name="Song Y."/>
            <person name="Salvetti E."/>
            <person name="Wrobel A."/>
            <person name="Rasinkangas P."/>
            <person name="Parkhill J."/>
            <person name="Rea M.C."/>
            <person name="O'Sullivan O."/>
            <person name="Ritari J."/>
            <person name="Douillard F.P."/>
            <person name="Paul Ross R."/>
            <person name="Yang R."/>
            <person name="Briner A.E."/>
            <person name="Felis G.E."/>
            <person name="de Vos W.M."/>
            <person name="Barrangou R."/>
            <person name="Klaenhammer T.R."/>
            <person name="Caufield P.W."/>
            <person name="Cui Y."/>
            <person name="Zhang H."/>
            <person name="O'Toole P.W."/>
        </authorList>
    </citation>
    <scope>NUCLEOTIDE SEQUENCE [LARGE SCALE GENOMIC DNA]</scope>
    <source>
        <strain evidence="3 4">DSM 20001</strain>
    </source>
</reference>